<evidence type="ECO:0000313" key="3">
    <source>
        <dbReference type="EMBL" id="TQL79489.1"/>
    </source>
</evidence>
<evidence type="ECO:0000259" key="2">
    <source>
        <dbReference type="Pfam" id="PF04167"/>
    </source>
</evidence>
<dbReference type="InterPro" id="IPR035930">
    <property type="entry name" value="FomD-like_sf"/>
</dbReference>
<dbReference type="RefSeq" id="WP_142044837.1">
    <property type="nucleotide sequence ID" value="NZ_JBHTGS010000002.1"/>
</dbReference>
<dbReference type="OrthoDB" id="3821551at2"/>
<feature type="region of interest" description="Disordered" evidence="1">
    <location>
        <begin position="1"/>
        <end position="29"/>
    </location>
</feature>
<dbReference type="Proteomes" id="UP000317043">
    <property type="component" value="Unassembled WGS sequence"/>
</dbReference>
<organism evidence="3 4">
    <name type="scientific">Stackebrandtia endophytica</name>
    <dbReference type="NCBI Taxonomy" id="1496996"/>
    <lineage>
        <taxon>Bacteria</taxon>
        <taxon>Bacillati</taxon>
        <taxon>Actinomycetota</taxon>
        <taxon>Actinomycetes</taxon>
        <taxon>Glycomycetales</taxon>
        <taxon>Glycomycetaceae</taxon>
        <taxon>Stackebrandtia</taxon>
    </lineage>
</organism>
<dbReference type="Gene3D" id="2.40.380.10">
    <property type="entry name" value="FomD-like"/>
    <property type="match status" value="1"/>
</dbReference>
<reference evidence="3 4" key="1">
    <citation type="submission" date="2019-06" db="EMBL/GenBank/DDBJ databases">
        <title>Sequencing the genomes of 1000 actinobacteria strains.</title>
        <authorList>
            <person name="Klenk H.-P."/>
        </authorList>
    </citation>
    <scope>NUCLEOTIDE SEQUENCE [LARGE SCALE GENOMIC DNA]</scope>
    <source>
        <strain evidence="3 4">DSM 45928</strain>
    </source>
</reference>
<dbReference type="AlphaFoldDB" id="A0A543B3S9"/>
<gene>
    <name evidence="3" type="ORF">FB566_5097</name>
</gene>
<keyword evidence="4" id="KW-1185">Reference proteome</keyword>
<sequence length="178" mass="20420">MQEPGPSSIHPPHHETWDGDTGTMRNREGTVRRLDACEVTHFGLYGRRMFHRAASRAIGQQVWLLPKLGLRVISWIPRPGVTDIEDYYIDIASITTDGSRFHMTDHYLDIRVWTGERATVVDQDEYVAAIRAGYLDQGTAEQALHDVFHATDGLARHGYDLSGWLMRDHNIRLTWEPR</sequence>
<comment type="caution">
    <text evidence="3">The sequence shown here is derived from an EMBL/GenBank/DDBJ whole genome shotgun (WGS) entry which is preliminary data.</text>
</comment>
<evidence type="ECO:0000256" key="1">
    <source>
        <dbReference type="SAM" id="MobiDB-lite"/>
    </source>
</evidence>
<feature type="domain" description="DUF402" evidence="2">
    <location>
        <begin position="42"/>
        <end position="159"/>
    </location>
</feature>
<dbReference type="EMBL" id="VFOW01000001">
    <property type="protein sequence ID" value="TQL79489.1"/>
    <property type="molecule type" value="Genomic_DNA"/>
</dbReference>
<protein>
    <recommendedName>
        <fullName evidence="2">DUF402 domain-containing protein</fullName>
    </recommendedName>
</protein>
<accession>A0A543B3S9</accession>
<dbReference type="Pfam" id="PF04167">
    <property type="entry name" value="DUF402"/>
    <property type="match status" value="1"/>
</dbReference>
<name>A0A543B3S9_9ACTN</name>
<proteinExistence type="predicted"/>
<dbReference type="SUPFAM" id="SSF159234">
    <property type="entry name" value="FomD-like"/>
    <property type="match status" value="1"/>
</dbReference>
<evidence type="ECO:0000313" key="4">
    <source>
        <dbReference type="Proteomes" id="UP000317043"/>
    </source>
</evidence>
<dbReference type="InterPro" id="IPR007295">
    <property type="entry name" value="DUF402"/>
</dbReference>
<dbReference type="InParanoid" id="A0A543B3S9"/>